<organism evidence="2 3">
    <name type="scientific">Methylomonas koyamae</name>
    <dbReference type="NCBI Taxonomy" id="702114"/>
    <lineage>
        <taxon>Bacteria</taxon>
        <taxon>Pseudomonadati</taxon>
        <taxon>Pseudomonadota</taxon>
        <taxon>Gammaproteobacteria</taxon>
        <taxon>Methylococcales</taxon>
        <taxon>Methylococcaceae</taxon>
        <taxon>Methylomonas</taxon>
    </lineage>
</organism>
<dbReference type="Proteomes" id="UP000077628">
    <property type="component" value="Unassembled WGS sequence"/>
</dbReference>
<gene>
    <name evidence="2" type="ORF">A1355_14685</name>
</gene>
<reference evidence="3" key="1">
    <citation type="submission" date="2016-03" db="EMBL/GenBank/DDBJ databases">
        <authorList>
            <person name="Heylen K."/>
            <person name="De Vos P."/>
            <person name="Vekeman B."/>
        </authorList>
    </citation>
    <scope>NUCLEOTIDE SEQUENCE [LARGE SCALE GENOMIC DNA]</scope>
    <source>
        <strain evidence="3">R-45383</strain>
    </source>
</reference>
<dbReference type="SUPFAM" id="SSF52980">
    <property type="entry name" value="Restriction endonuclease-like"/>
    <property type="match status" value="1"/>
</dbReference>
<evidence type="ECO:0000313" key="3">
    <source>
        <dbReference type="Proteomes" id="UP000077628"/>
    </source>
</evidence>
<protein>
    <recommendedName>
        <fullName evidence="1">Putative restriction endonuclease domain-containing protein</fullName>
    </recommendedName>
</protein>
<name>A0A177N2B4_9GAMM</name>
<proteinExistence type="predicted"/>
<dbReference type="PANTHER" id="PTHR34107">
    <property type="entry name" value="SLL0198 PROTEIN-RELATED"/>
    <property type="match status" value="1"/>
</dbReference>
<dbReference type="OrthoDB" id="5568181at2"/>
<comment type="caution">
    <text evidence="2">The sequence shown here is derived from an EMBL/GenBank/DDBJ whole genome shotgun (WGS) entry which is preliminary data.</text>
</comment>
<keyword evidence="3" id="KW-1185">Reference proteome</keyword>
<dbReference type="Gene3D" id="3.90.1570.10">
    <property type="entry name" value="tt1808, chain A"/>
    <property type="match status" value="1"/>
</dbReference>
<dbReference type="RefSeq" id="WP_064031482.1">
    <property type="nucleotide sequence ID" value="NZ_LUUK01000222.1"/>
</dbReference>
<dbReference type="InterPro" id="IPR011335">
    <property type="entry name" value="Restrct_endonuc-II-like"/>
</dbReference>
<evidence type="ECO:0000313" key="2">
    <source>
        <dbReference type="EMBL" id="OAI12127.1"/>
    </source>
</evidence>
<evidence type="ECO:0000259" key="1">
    <source>
        <dbReference type="Pfam" id="PF05685"/>
    </source>
</evidence>
<dbReference type="InterPro" id="IPR008538">
    <property type="entry name" value="Uma2"/>
</dbReference>
<dbReference type="EMBL" id="LUUK01000222">
    <property type="protein sequence ID" value="OAI12127.1"/>
    <property type="molecule type" value="Genomic_DNA"/>
</dbReference>
<sequence>MRWQDVLADPSLQNLPYKIELNEKGVIEMSPASFSHSRLQAKIAVQLSLQLGGEVFTELAIQTSQGVRVPDVAWGSESYTLMHQAELWASSAPELCIEILSPSNTAKDMLERVELFLQAGAIEVWLVEENGTVSQYDSTGQITTSRFAANLTSLLCQPLTLTHDP</sequence>
<accession>A0A177N2B4</accession>
<dbReference type="CDD" id="cd06260">
    <property type="entry name" value="DUF820-like"/>
    <property type="match status" value="1"/>
</dbReference>
<dbReference type="PANTHER" id="PTHR34107:SF4">
    <property type="entry name" value="SLL1222 PROTEIN"/>
    <property type="match status" value="1"/>
</dbReference>
<dbReference type="InterPro" id="IPR012296">
    <property type="entry name" value="Nuclease_put_TT1808"/>
</dbReference>
<dbReference type="STRING" id="702114.A1355_14685"/>
<feature type="domain" description="Putative restriction endonuclease" evidence="1">
    <location>
        <begin position="13"/>
        <end position="145"/>
    </location>
</feature>
<dbReference type="AlphaFoldDB" id="A0A177N2B4"/>
<dbReference type="Pfam" id="PF05685">
    <property type="entry name" value="Uma2"/>
    <property type="match status" value="1"/>
</dbReference>